<proteinExistence type="inferred from homology"/>
<dbReference type="GO" id="GO:0005730">
    <property type="term" value="C:nucleolus"/>
    <property type="evidence" value="ECO:0007669"/>
    <property type="project" value="UniProtKB-SubCell"/>
</dbReference>
<evidence type="ECO:0000313" key="7">
    <source>
        <dbReference type="EMBL" id="KAB5520153.1"/>
    </source>
</evidence>
<dbReference type="Proteomes" id="UP000326939">
    <property type="component" value="Chromosome 16"/>
</dbReference>
<feature type="domain" description="RNA 3'-terminal phosphate cyclase insert" evidence="6">
    <location>
        <begin position="253"/>
        <end position="366"/>
    </location>
</feature>
<evidence type="ECO:0000256" key="3">
    <source>
        <dbReference type="ARBA" id="ARBA00022517"/>
    </source>
</evidence>
<gene>
    <name evidence="7" type="ORF">DKX38_024472</name>
</gene>
<dbReference type="InterPro" id="IPR013792">
    <property type="entry name" value="RNA3'P_cycl/enolpyr_Trfase_a/b"/>
</dbReference>
<dbReference type="InterPro" id="IPR013791">
    <property type="entry name" value="RNA3'-term_phos_cycl_insert"/>
</dbReference>
<reference evidence="8" key="1">
    <citation type="journal article" date="2019" name="Gigascience">
        <title>De novo genome assembly of the endangered Acer yangbiense, a plant species with extremely small populations endemic to Yunnan Province, China.</title>
        <authorList>
            <person name="Yang J."/>
            <person name="Wariss H.M."/>
            <person name="Tao L."/>
            <person name="Zhang R."/>
            <person name="Yun Q."/>
            <person name="Hollingsworth P."/>
            <person name="Dao Z."/>
            <person name="Luo G."/>
            <person name="Guo H."/>
            <person name="Ma Y."/>
            <person name="Sun W."/>
        </authorList>
    </citation>
    <scope>NUCLEOTIDE SEQUENCE [LARGE SCALE GENOMIC DNA]</scope>
    <source>
        <strain evidence="8">cv. br00</strain>
    </source>
</reference>
<dbReference type="CDD" id="cd00875">
    <property type="entry name" value="RNA_Cyclase_Class_I"/>
    <property type="match status" value="1"/>
</dbReference>
<dbReference type="InterPro" id="IPR037136">
    <property type="entry name" value="RNA3'_phos_cyclase_dom_sf"/>
</dbReference>
<feature type="domain" description="RNA 3'-terminal phosphate cyclase" evidence="5">
    <location>
        <begin position="9"/>
        <end position="120"/>
    </location>
</feature>
<comment type="caution">
    <text evidence="7">The sequence shown here is derived from an EMBL/GenBank/DDBJ whole genome shotgun (WGS) entry which is preliminary data.</text>
</comment>
<keyword evidence="4" id="KW-0539">Nucleus</keyword>
<comment type="similarity">
    <text evidence="2">Belongs to the RNA 3'-terminal cyclase family. Type 2 subfamily.</text>
</comment>
<evidence type="ECO:0000256" key="2">
    <source>
        <dbReference type="ARBA" id="ARBA00007089"/>
    </source>
</evidence>
<organism evidence="7 8">
    <name type="scientific">Salix brachista</name>
    <dbReference type="NCBI Taxonomy" id="2182728"/>
    <lineage>
        <taxon>Eukaryota</taxon>
        <taxon>Viridiplantae</taxon>
        <taxon>Streptophyta</taxon>
        <taxon>Embryophyta</taxon>
        <taxon>Tracheophyta</taxon>
        <taxon>Spermatophyta</taxon>
        <taxon>Magnoliopsida</taxon>
        <taxon>eudicotyledons</taxon>
        <taxon>Gunneridae</taxon>
        <taxon>Pentapetalae</taxon>
        <taxon>rosids</taxon>
        <taxon>fabids</taxon>
        <taxon>Malpighiales</taxon>
        <taxon>Salicaceae</taxon>
        <taxon>Saliceae</taxon>
        <taxon>Salix</taxon>
    </lineage>
</organism>
<dbReference type="InterPro" id="IPR023797">
    <property type="entry name" value="RNA3'_phos_cyclase_dom"/>
</dbReference>
<dbReference type="EMBL" id="VDCV01000016">
    <property type="protein sequence ID" value="KAB5520153.1"/>
    <property type="molecule type" value="Genomic_DNA"/>
</dbReference>
<sequence length="445" mass="48505">MGKGSYKKLQGSQNFRQRLILSTLSATPIIIKDIRANDMFPGLRLHEVSLLRLLEKISDDCVVKINETGTMVQYKPGTLMGGRHLVHYCGESRAIGYFLEPLLVLGLFSKKPLSIRLKGVVAFFSSFAKLFGRSACAYSLFSCLQEDVLILSSELLVWGFVYCSLISLLAKAAIFPLCSYRSHLDANFTLMISALTYLKRITNDSKDPSVDTFRSTTLPLLKQFGVPSEGLELKIESRGAPPHGGGDAVTWIDEGMVKRIRGVTFSTRVSSQFENTMIHAARGIFNHLLPDVHIFTDHKAGPQAGNSPGYGISLVAETTSGCFISADTAVSHARVEDGGVEDEKAELMSPEDVGEQIASVLLQEIEQGGVVDTTHQGLLFLLCALCGQDVSKIRVGKLIPHGIEVLRLIRDFLGVKFVIKPDPSTGTVILKCVGSGLKNLSRKSS</sequence>
<protein>
    <recommendedName>
        <fullName evidence="9">RNA 3'-terminal phosphate cyclase domain-containing protein</fullName>
    </recommendedName>
</protein>
<evidence type="ECO:0000256" key="1">
    <source>
        <dbReference type="ARBA" id="ARBA00004604"/>
    </source>
</evidence>
<evidence type="ECO:0000313" key="8">
    <source>
        <dbReference type="Proteomes" id="UP000326939"/>
    </source>
</evidence>
<dbReference type="AlphaFoldDB" id="A0A5N5JS37"/>
<dbReference type="PANTHER" id="PTHR11096">
    <property type="entry name" value="RNA 3' TERMINAL PHOSPHATE CYCLASE"/>
    <property type="match status" value="1"/>
</dbReference>
<dbReference type="GO" id="GO:0004521">
    <property type="term" value="F:RNA endonuclease activity"/>
    <property type="evidence" value="ECO:0007669"/>
    <property type="project" value="TreeGrafter"/>
</dbReference>
<dbReference type="SUPFAM" id="SSF55205">
    <property type="entry name" value="EPT/RTPC-like"/>
    <property type="match status" value="2"/>
</dbReference>
<dbReference type="InterPro" id="IPR000228">
    <property type="entry name" value="RNA3'_term_phos_cyc"/>
</dbReference>
<keyword evidence="3" id="KW-0690">Ribosome biogenesis</keyword>
<dbReference type="InterPro" id="IPR016443">
    <property type="entry name" value="RNA3'_term_phos_cyc_type_2"/>
</dbReference>
<name>A0A5N5JS37_9ROSI</name>
<accession>A0A5N5JS37</accession>
<dbReference type="Pfam" id="PF05189">
    <property type="entry name" value="RTC_insert"/>
    <property type="match status" value="1"/>
</dbReference>
<dbReference type="NCBIfam" id="TIGR03400">
    <property type="entry name" value="18S_RNA_Rcl1p"/>
    <property type="match status" value="1"/>
</dbReference>
<dbReference type="FunFam" id="3.30.360.20:FF:000001">
    <property type="entry name" value="RNA terminal phosphate cyclase-like 1"/>
    <property type="match status" value="1"/>
</dbReference>
<evidence type="ECO:0000256" key="4">
    <source>
        <dbReference type="ARBA" id="ARBA00023242"/>
    </source>
</evidence>
<dbReference type="Pfam" id="PF01137">
    <property type="entry name" value="RTC"/>
    <property type="match status" value="2"/>
</dbReference>
<evidence type="ECO:0000259" key="6">
    <source>
        <dbReference type="Pfam" id="PF05189"/>
    </source>
</evidence>
<feature type="domain" description="RNA 3'-terminal phosphate cyclase" evidence="5">
    <location>
        <begin position="198"/>
        <end position="419"/>
    </location>
</feature>
<keyword evidence="8" id="KW-1185">Reference proteome</keyword>
<dbReference type="GO" id="GO:0000479">
    <property type="term" value="P:endonucleolytic cleavage of tricistronic rRNA transcript (SSU-rRNA, 5.8S rRNA, LSU-rRNA)"/>
    <property type="evidence" value="ECO:0007669"/>
    <property type="project" value="TreeGrafter"/>
</dbReference>
<comment type="subcellular location">
    <subcellularLocation>
        <location evidence="1">Nucleus</location>
        <location evidence="1">Nucleolus</location>
    </subcellularLocation>
</comment>
<dbReference type="PANTHER" id="PTHR11096:SF1">
    <property type="entry name" value="RNA 3'-TERMINAL PHOSPHATE CYCLASE-LIKE PROTEIN"/>
    <property type="match status" value="1"/>
</dbReference>
<dbReference type="Gene3D" id="3.65.10.20">
    <property type="entry name" value="RNA 3'-terminal phosphate cyclase domain"/>
    <property type="match status" value="3"/>
</dbReference>
<evidence type="ECO:0000259" key="5">
    <source>
        <dbReference type="Pfam" id="PF01137"/>
    </source>
</evidence>
<evidence type="ECO:0008006" key="9">
    <source>
        <dbReference type="Google" id="ProtNLM"/>
    </source>
</evidence>